<organism evidence="1 2">
    <name type="scientific">Methylophaga marina</name>
    <dbReference type="NCBI Taxonomy" id="45495"/>
    <lineage>
        <taxon>Bacteria</taxon>
        <taxon>Pseudomonadati</taxon>
        <taxon>Pseudomonadota</taxon>
        <taxon>Gammaproteobacteria</taxon>
        <taxon>Thiotrichales</taxon>
        <taxon>Piscirickettsiaceae</taxon>
        <taxon>Methylophaga</taxon>
    </lineage>
</organism>
<sequence length="105" mass="11973">MDIVKLKLNEANIKNSHFYLSSVMELIPDEAIGGSNKKALAERLLEIHYGAKGSPVKTDVAGDKKIFRSRGWGRTFFRAHRLNPGDYIVIEKTDDFILHVYPQRD</sequence>
<dbReference type="Proteomes" id="UP001501476">
    <property type="component" value="Unassembled WGS sequence"/>
</dbReference>
<reference evidence="2" key="1">
    <citation type="journal article" date="2019" name="Int. J. Syst. Evol. Microbiol.">
        <title>The Global Catalogue of Microorganisms (GCM) 10K type strain sequencing project: providing services to taxonomists for standard genome sequencing and annotation.</title>
        <authorList>
            <consortium name="The Broad Institute Genomics Platform"/>
            <consortium name="The Broad Institute Genome Sequencing Center for Infectious Disease"/>
            <person name="Wu L."/>
            <person name="Ma J."/>
        </authorList>
    </citation>
    <scope>NUCLEOTIDE SEQUENCE [LARGE SCALE GENOMIC DNA]</scope>
    <source>
        <strain evidence="2">JCM 6886</strain>
    </source>
</reference>
<dbReference type="RefSeq" id="WP_286303783.1">
    <property type="nucleotide sequence ID" value="NZ_AP027741.1"/>
</dbReference>
<evidence type="ECO:0000313" key="1">
    <source>
        <dbReference type="EMBL" id="GAA0227005.1"/>
    </source>
</evidence>
<comment type="caution">
    <text evidence="1">The sequence shown here is derived from an EMBL/GenBank/DDBJ whole genome shotgun (WGS) entry which is preliminary data.</text>
</comment>
<evidence type="ECO:0000313" key="2">
    <source>
        <dbReference type="Proteomes" id="UP001501476"/>
    </source>
</evidence>
<proteinExistence type="predicted"/>
<evidence type="ECO:0008006" key="3">
    <source>
        <dbReference type="Google" id="ProtNLM"/>
    </source>
</evidence>
<name>A0ABP3DBL0_9GAMM</name>
<keyword evidence="2" id="KW-1185">Reference proteome</keyword>
<dbReference type="EMBL" id="BAAADG010000005">
    <property type="protein sequence ID" value="GAA0227005.1"/>
    <property type="molecule type" value="Genomic_DNA"/>
</dbReference>
<accession>A0ABP3DBL0</accession>
<gene>
    <name evidence="1" type="ORF">GCM10008964_18100</name>
</gene>
<protein>
    <recommendedName>
        <fullName evidence="3">TF-B3 domain-containing protein</fullName>
    </recommendedName>
</protein>